<dbReference type="AlphaFoldDB" id="A0A9D4TZD2"/>
<reference evidence="5" key="1">
    <citation type="journal article" date="2019" name="Plant J.">
        <title>Chlorella vulgaris genome assembly and annotation reveals the molecular basis for metabolic acclimation to high light conditions.</title>
        <authorList>
            <person name="Cecchin M."/>
            <person name="Marcolungo L."/>
            <person name="Rossato M."/>
            <person name="Girolomoni L."/>
            <person name="Cosentino E."/>
            <person name="Cuine S."/>
            <person name="Li-Beisson Y."/>
            <person name="Delledonne M."/>
            <person name="Ballottari M."/>
        </authorList>
    </citation>
    <scope>NUCLEOTIDE SEQUENCE</scope>
    <source>
        <strain evidence="5">211/11P</strain>
    </source>
</reference>
<dbReference type="PROSITE" id="PS00022">
    <property type="entry name" value="EGF_1"/>
    <property type="match status" value="1"/>
</dbReference>
<sequence>MPGSTIRNAHKFLLLLLLAYQASGRRVQPDLSIQTARLPLPPSRNDSTTELALGNEGQVQLKLCECERAIGAPAGLSCAKHGWFISGFERQGQWVSGGGYVPLSHAICCRPCLPQELPPDPSGQRPAGEVPVAVISLGCHPSTDRDLSTRCELSGSSLVSGYSEAVKVFTMADTAYPINAVQCCTPALLLDSGDAWELERCGCHDSSDPEFPINCGGTATDDLLLGFSSFRLSPLGHVVPVGPAQCCSVCLSGKVHPMRPCADLNSCSGRGVCTMRRCECFQGWTGPDCGQAAGSGKSIPPWAIALIVLSSSALAGIFIIAAGYALQALGLAPSSPGASEDGDGDERQPLLIRLDGDDGGSVGSADTTDCEDEVEPEEVERRVTRAIQRLEHAVVRAQGQDAAPAAAAHPDSAAALPAELEAGGAQGGEQADSFASPGTEAGAAQQRVGDTEAAAVTATRAPAAQDAAAAGAEAVEVTPAALPLPAGEEPRSGEVAAPSDGEANELQKPRCGPTPEGPLAMVDCSVCMSRPVQVVVVPETPGTMGIGQHTLVRTSSTTCMSGGRMSDVEVA</sequence>
<keyword evidence="6" id="KW-1185">Reference proteome</keyword>
<comment type="caution">
    <text evidence="5">The sequence shown here is derived from an EMBL/GenBank/DDBJ whole genome shotgun (WGS) entry which is preliminary data.</text>
</comment>
<name>A0A9D4TZD2_CHLVU</name>
<dbReference type="Gene3D" id="2.10.25.10">
    <property type="entry name" value="Laminin"/>
    <property type="match status" value="1"/>
</dbReference>
<evidence type="ECO:0000313" key="6">
    <source>
        <dbReference type="Proteomes" id="UP001055712"/>
    </source>
</evidence>
<evidence type="ECO:0000259" key="4">
    <source>
        <dbReference type="PROSITE" id="PS01186"/>
    </source>
</evidence>
<dbReference type="Pfam" id="PF23106">
    <property type="entry name" value="EGF_Teneurin"/>
    <property type="match status" value="1"/>
</dbReference>
<dbReference type="EMBL" id="SIDB01000001">
    <property type="protein sequence ID" value="KAI3438552.1"/>
    <property type="molecule type" value="Genomic_DNA"/>
</dbReference>
<dbReference type="PROSITE" id="PS01186">
    <property type="entry name" value="EGF_2"/>
    <property type="match status" value="1"/>
</dbReference>
<gene>
    <name evidence="5" type="ORF">D9Q98_000980</name>
</gene>
<dbReference type="InterPro" id="IPR000742">
    <property type="entry name" value="EGF"/>
</dbReference>
<reference evidence="5" key="2">
    <citation type="submission" date="2020-11" db="EMBL/GenBank/DDBJ databases">
        <authorList>
            <person name="Cecchin M."/>
            <person name="Marcolungo L."/>
            <person name="Rossato M."/>
            <person name="Girolomoni L."/>
            <person name="Cosentino E."/>
            <person name="Cuine S."/>
            <person name="Li-Beisson Y."/>
            <person name="Delledonne M."/>
            <person name="Ballottari M."/>
        </authorList>
    </citation>
    <scope>NUCLEOTIDE SEQUENCE</scope>
    <source>
        <strain evidence="5">211/11P</strain>
        <tissue evidence="5">Whole cell</tissue>
    </source>
</reference>
<feature type="domain" description="EGF-like" evidence="3 4">
    <location>
        <begin position="278"/>
        <end position="289"/>
    </location>
</feature>
<feature type="region of interest" description="Disordered" evidence="1">
    <location>
        <begin position="333"/>
        <end position="380"/>
    </location>
</feature>
<dbReference type="OrthoDB" id="5855668at2759"/>
<feature type="region of interest" description="Disordered" evidence="1">
    <location>
        <begin position="422"/>
        <end position="460"/>
    </location>
</feature>
<dbReference type="Proteomes" id="UP001055712">
    <property type="component" value="Unassembled WGS sequence"/>
</dbReference>
<evidence type="ECO:0000313" key="5">
    <source>
        <dbReference type="EMBL" id="KAI3438552.1"/>
    </source>
</evidence>
<evidence type="ECO:0000256" key="1">
    <source>
        <dbReference type="SAM" id="MobiDB-lite"/>
    </source>
</evidence>
<evidence type="ECO:0000256" key="2">
    <source>
        <dbReference type="SAM" id="SignalP"/>
    </source>
</evidence>
<evidence type="ECO:0000259" key="3">
    <source>
        <dbReference type="PROSITE" id="PS00022"/>
    </source>
</evidence>
<feature type="signal peptide" evidence="2">
    <location>
        <begin position="1"/>
        <end position="24"/>
    </location>
</feature>
<feature type="compositionally biased region" description="Acidic residues" evidence="1">
    <location>
        <begin position="368"/>
        <end position="378"/>
    </location>
</feature>
<organism evidence="5 6">
    <name type="scientific">Chlorella vulgaris</name>
    <name type="common">Green alga</name>
    <dbReference type="NCBI Taxonomy" id="3077"/>
    <lineage>
        <taxon>Eukaryota</taxon>
        <taxon>Viridiplantae</taxon>
        <taxon>Chlorophyta</taxon>
        <taxon>core chlorophytes</taxon>
        <taxon>Trebouxiophyceae</taxon>
        <taxon>Chlorellales</taxon>
        <taxon>Chlorellaceae</taxon>
        <taxon>Chlorella clade</taxon>
        <taxon>Chlorella</taxon>
    </lineage>
</organism>
<proteinExistence type="predicted"/>
<accession>A0A9D4TZD2</accession>
<feature type="compositionally biased region" description="Low complexity" evidence="1">
    <location>
        <begin position="422"/>
        <end position="433"/>
    </location>
</feature>
<feature type="region of interest" description="Disordered" evidence="1">
    <location>
        <begin position="483"/>
        <end position="514"/>
    </location>
</feature>
<feature type="chain" id="PRO_5038386884" description="EGF-like domain-containing protein" evidence="2">
    <location>
        <begin position="25"/>
        <end position="571"/>
    </location>
</feature>
<protein>
    <recommendedName>
        <fullName evidence="3 4">EGF-like domain-containing protein</fullName>
    </recommendedName>
</protein>
<keyword evidence="2" id="KW-0732">Signal</keyword>